<evidence type="ECO:0000313" key="2">
    <source>
        <dbReference type="Proteomes" id="UP001329151"/>
    </source>
</evidence>
<organism evidence="1 2">
    <name type="scientific">Limnobacter thiooxidans</name>
    <dbReference type="NCBI Taxonomy" id="131080"/>
    <lineage>
        <taxon>Bacteria</taxon>
        <taxon>Pseudomonadati</taxon>
        <taxon>Pseudomonadota</taxon>
        <taxon>Betaproteobacteria</taxon>
        <taxon>Burkholderiales</taxon>
        <taxon>Burkholderiaceae</taxon>
        <taxon>Limnobacter</taxon>
    </lineage>
</organism>
<accession>A0AA86J288</accession>
<reference evidence="1 2" key="1">
    <citation type="submission" date="2023-10" db="EMBL/GenBank/DDBJ databases">
        <title>Complete Genome Sequence of Limnobacter thiooxidans CS-K2T, Isolated from freshwater lake sediments in Bavaria, Germany.</title>
        <authorList>
            <person name="Naruki M."/>
            <person name="Watanabe A."/>
            <person name="Warashina T."/>
            <person name="Morita T."/>
            <person name="Arakawa K."/>
        </authorList>
    </citation>
    <scope>NUCLEOTIDE SEQUENCE [LARGE SCALE GENOMIC DNA]</scope>
    <source>
        <strain evidence="1 2">CS-K2</strain>
    </source>
</reference>
<evidence type="ECO:0000313" key="1">
    <source>
        <dbReference type="EMBL" id="BET25629.1"/>
    </source>
</evidence>
<keyword evidence="2" id="KW-1185">Reference proteome</keyword>
<gene>
    <name evidence="1" type="ORF">RGQ30_11300</name>
</gene>
<dbReference type="Proteomes" id="UP001329151">
    <property type="component" value="Chromosome"/>
</dbReference>
<name>A0AA86J288_9BURK</name>
<sequence length="144" mass="15811">MCPSHSHLPGSKRVHKFFYLILLSGLSACASNHDLTQGSNMLGGGYKQDELGPGLFHLYARSNHAPWANYDAARTTWRNGAERACGSAEYDELSVRESERDTGLQNSGGVRYLVTERTGYAKCDSTTLSNEEVSKAVARHTSTR</sequence>
<dbReference type="EMBL" id="AP028947">
    <property type="protein sequence ID" value="BET25629.1"/>
    <property type="molecule type" value="Genomic_DNA"/>
</dbReference>
<proteinExistence type="predicted"/>
<dbReference type="AlphaFoldDB" id="A0AA86J288"/>
<dbReference type="KEGG" id="lto:RGQ30_11300"/>
<protein>
    <submittedName>
        <fullName evidence="1">Uncharacterized protein</fullName>
    </submittedName>
</protein>